<dbReference type="RefSeq" id="WP_344005787.1">
    <property type="nucleotide sequence ID" value="NZ_BAAAGU010000059.1"/>
</dbReference>
<sequence>MSAPGDRVLIAPAGPVTADLAPAPDDIDAQATATIRLLAADAVEAARSGHPGLPMGAAVPAWVVWSRFLRHDPTEPGWLNRDRFVLSAGHGSMLLYALLHLFGYDLPIDELRRFRQWGSATPGHPEYGHTPGVETTTGPLGQGLANAVGMALAERMLAARCNTEEHTVVDHRTWVLAGDGDLMEGISHEAASLAGHLGLGRLIVVYDDNDITIDGPASQSCRDDVLGRFASYGWQALRVDDGNDVAAVTAALTEAVADETRPSLVAVRTTIGYGAPTLAGTSAAHGAPLGEQELAATRARFGWPAEPFHVPTAVAEHCRRLAGEGRAERLSWEHDRARWHDAHPELAAEWDAAMSALPPSDLAGLLPHFEPGTAMATRKASGAVLAAVGPSYPALVGGSADLAASTNTTIPGVGDVGPGAYDGRTVHFGIREHAMGAVLNGMALHGGLRPYGSTFLVFSDYMRPTVRLAALMGLPVVFIFTHDSIAVGEDGPTHQPVEQLESLRLIPGLAVLRPGDANETAACWQVALERRDGPTVLVLTRQDLPVLEPVPASVLTRHGSQVVRETSEEPDVVLIATGSEVALVCAAADALAERGVAARVVSVPWRERFEEALGTDPGLLPDCPAVWVEAGVPHGWQALARPGDQVIGLRRFGASAPGPVVYSELGFTVPAVVEAALTGIRSRTEEESTCRTS</sequence>
<dbReference type="InterPro" id="IPR029061">
    <property type="entry name" value="THDP-binding"/>
</dbReference>
<dbReference type="PANTHER" id="PTHR43522">
    <property type="entry name" value="TRANSKETOLASE"/>
    <property type="match status" value="1"/>
</dbReference>
<keyword evidence="6" id="KW-0479">Metal-binding</keyword>
<dbReference type="EMBL" id="BAAAGU010000059">
    <property type="protein sequence ID" value="GAA0663755.1"/>
    <property type="molecule type" value="Genomic_DNA"/>
</dbReference>
<evidence type="ECO:0000256" key="2">
    <source>
        <dbReference type="ARBA" id="ARBA00001964"/>
    </source>
</evidence>
<evidence type="ECO:0000256" key="9">
    <source>
        <dbReference type="ARBA" id="ARBA00049473"/>
    </source>
</evidence>
<dbReference type="InterPro" id="IPR033247">
    <property type="entry name" value="Transketolase_fam"/>
</dbReference>
<dbReference type="PROSITE" id="PS00801">
    <property type="entry name" value="TRANSKETOLASE_1"/>
    <property type="match status" value="1"/>
</dbReference>
<dbReference type="InterPro" id="IPR009014">
    <property type="entry name" value="Transketo_C/PFOR_II"/>
</dbReference>
<evidence type="ECO:0000256" key="1">
    <source>
        <dbReference type="ARBA" id="ARBA00001946"/>
    </source>
</evidence>
<comment type="similarity">
    <text evidence="3">Belongs to the transketolase family.</text>
</comment>
<reference evidence="12 13" key="1">
    <citation type="journal article" date="2019" name="Int. J. Syst. Evol. Microbiol.">
        <title>The Global Catalogue of Microorganisms (GCM) 10K type strain sequencing project: providing services to taxonomists for standard genome sequencing and annotation.</title>
        <authorList>
            <consortium name="The Broad Institute Genomics Platform"/>
            <consortium name="The Broad Institute Genome Sequencing Center for Infectious Disease"/>
            <person name="Wu L."/>
            <person name="Ma J."/>
        </authorList>
    </citation>
    <scope>NUCLEOTIDE SEQUENCE [LARGE SCALE GENOMIC DNA]</scope>
    <source>
        <strain evidence="12 13">JCM 10367</strain>
    </source>
</reference>
<dbReference type="Pfam" id="PF22613">
    <property type="entry name" value="Transketolase_C_1"/>
    <property type="match status" value="1"/>
</dbReference>
<comment type="catalytic activity">
    <reaction evidence="9">
        <text>D-sedoheptulose 7-phosphate + D-glyceraldehyde 3-phosphate = aldehydo-D-ribose 5-phosphate + D-xylulose 5-phosphate</text>
        <dbReference type="Rhea" id="RHEA:10508"/>
        <dbReference type="ChEBI" id="CHEBI:57483"/>
        <dbReference type="ChEBI" id="CHEBI:57737"/>
        <dbReference type="ChEBI" id="CHEBI:58273"/>
        <dbReference type="ChEBI" id="CHEBI:59776"/>
        <dbReference type="EC" id="2.2.1.1"/>
    </reaction>
</comment>
<dbReference type="InterPro" id="IPR055152">
    <property type="entry name" value="Transketolase-like_C_2"/>
</dbReference>
<keyword evidence="7" id="KW-0460">Magnesium</keyword>
<comment type="cofactor">
    <cofactor evidence="1">
        <name>Mg(2+)</name>
        <dbReference type="ChEBI" id="CHEBI:18420"/>
    </cofactor>
</comment>
<dbReference type="SMART" id="SM00861">
    <property type="entry name" value="Transket_pyr"/>
    <property type="match status" value="1"/>
</dbReference>
<keyword evidence="5" id="KW-0808">Transferase</keyword>
<feature type="domain" description="Transketolase-like pyrimidine-binding" evidence="11">
    <location>
        <begin position="375"/>
        <end position="546"/>
    </location>
</feature>
<protein>
    <recommendedName>
        <fullName evidence="4 10">Transketolase</fullName>
        <ecNumber evidence="4 10">2.2.1.1</ecNumber>
    </recommendedName>
</protein>
<keyword evidence="13" id="KW-1185">Reference proteome</keyword>
<evidence type="ECO:0000259" key="11">
    <source>
        <dbReference type="SMART" id="SM00861"/>
    </source>
</evidence>
<evidence type="ECO:0000313" key="13">
    <source>
        <dbReference type="Proteomes" id="UP001500724"/>
    </source>
</evidence>
<evidence type="ECO:0000256" key="7">
    <source>
        <dbReference type="ARBA" id="ARBA00022842"/>
    </source>
</evidence>
<dbReference type="InterPro" id="IPR049557">
    <property type="entry name" value="Transketolase_CS"/>
</dbReference>
<accession>A0ABN1HR06</accession>
<dbReference type="Gene3D" id="3.40.50.920">
    <property type="match status" value="1"/>
</dbReference>
<evidence type="ECO:0000256" key="8">
    <source>
        <dbReference type="ARBA" id="ARBA00023052"/>
    </source>
</evidence>
<gene>
    <name evidence="12" type="primary">tkt_2</name>
    <name evidence="12" type="ORF">GCM10009535_49220</name>
</gene>
<dbReference type="Proteomes" id="UP001500724">
    <property type="component" value="Unassembled WGS sequence"/>
</dbReference>
<dbReference type="Pfam" id="PF00456">
    <property type="entry name" value="Transketolase_N"/>
    <property type="match status" value="1"/>
</dbReference>
<dbReference type="SUPFAM" id="SSF52518">
    <property type="entry name" value="Thiamin diphosphate-binding fold (THDP-binding)"/>
    <property type="match status" value="2"/>
</dbReference>
<proteinExistence type="inferred from homology"/>
<dbReference type="Pfam" id="PF02779">
    <property type="entry name" value="Transket_pyr"/>
    <property type="match status" value="1"/>
</dbReference>
<evidence type="ECO:0000256" key="4">
    <source>
        <dbReference type="ARBA" id="ARBA00013152"/>
    </source>
</evidence>
<name>A0ABN1HR06_9ACTN</name>
<comment type="cofactor">
    <cofactor evidence="2">
        <name>thiamine diphosphate</name>
        <dbReference type="ChEBI" id="CHEBI:58937"/>
    </cofactor>
</comment>
<dbReference type="InterPro" id="IPR005474">
    <property type="entry name" value="Transketolase_N"/>
</dbReference>
<evidence type="ECO:0000313" key="12">
    <source>
        <dbReference type="EMBL" id="GAA0663755.1"/>
    </source>
</evidence>
<dbReference type="SUPFAM" id="SSF52922">
    <property type="entry name" value="TK C-terminal domain-like"/>
    <property type="match status" value="1"/>
</dbReference>
<evidence type="ECO:0000256" key="10">
    <source>
        <dbReference type="NCBIfam" id="TIGR00232"/>
    </source>
</evidence>
<dbReference type="CDD" id="cd07033">
    <property type="entry name" value="TPP_PYR_DXS_TK_like"/>
    <property type="match status" value="1"/>
</dbReference>
<comment type="caution">
    <text evidence="12">The sequence shown here is derived from an EMBL/GenBank/DDBJ whole genome shotgun (WGS) entry which is preliminary data.</text>
</comment>
<evidence type="ECO:0000256" key="5">
    <source>
        <dbReference type="ARBA" id="ARBA00022679"/>
    </source>
</evidence>
<keyword evidence="8" id="KW-0786">Thiamine pyrophosphate</keyword>
<organism evidence="12 13">
    <name type="scientific">Streptomyces thermocarboxydovorans</name>
    <dbReference type="NCBI Taxonomy" id="59298"/>
    <lineage>
        <taxon>Bacteria</taxon>
        <taxon>Bacillati</taxon>
        <taxon>Actinomycetota</taxon>
        <taxon>Actinomycetes</taxon>
        <taxon>Kitasatosporales</taxon>
        <taxon>Streptomycetaceae</taxon>
        <taxon>Streptomyces</taxon>
    </lineage>
</organism>
<dbReference type="PANTHER" id="PTHR43522:SF2">
    <property type="entry name" value="TRANSKETOLASE 1-RELATED"/>
    <property type="match status" value="1"/>
</dbReference>
<dbReference type="InterPro" id="IPR005478">
    <property type="entry name" value="Transketolase_bac-like"/>
</dbReference>
<evidence type="ECO:0000256" key="6">
    <source>
        <dbReference type="ARBA" id="ARBA00022723"/>
    </source>
</evidence>
<dbReference type="EC" id="2.2.1.1" evidence="4 10"/>
<dbReference type="CDD" id="cd02012">
    <property type="entry name" value="TPP_TK"/>
    <property type="match status" value="1"/>
</dbReference>
<dbReference type="Gene3D" id="3.40.50.970">
    <property type="match status" value="2"/>
</dbReference>
<dbReference type="InterPro" id="IPR005475">
    <property type="entry name" value="Transketolase-like_Pyr-bd"/>
</dbReference>
<dbReference type="NCBIfam" id="TIGR00232">
    <property type="entry name" value="tktlase_bact"/>
    <property type="match status" value="1"/>
</dbReference>
<evidence type="ECO:0000256" key="3">
    <source>
        <dbReference type="ARBA" id="ARBA00007131"/>
    </source>
</evidence>